<dbReference type="EMBL" id="VSSQ01026074">
    <property type="protein sequence ID" value="MPM74603.1"/>
    <property type="molecule type" value="Genomic_DNA"/>
</dbReference>
<comment type="caution">
    <text evidence="1">The sequence shown here is derived from an EMBL/GenBank/DDBJ whole genome shotgun (WGS) entry which is preliminary data.</text>
</comment>
<reference evidence="1" key="1">
    <citation type="submission" date="2019-08" db="EMBL/GenBank/DDBJ databases">
        <authorList>
            <person name="Kucharzyk K."/>
            <person name="Murdoch R.W."/>
            <person name="Higgins S."/>
            <person name="Loffler F."/>
        </authorList>
    </citation>
    <scope>NUCLEOTIDE SEQUENCE</scope>
</reference>
<evidence type="ECO:0000313" key="1">
    <source>
        <dbReference type="EMBL" id="MPM74603.1"/>
    </source>
</evidence>
<dbReference type="AlphaFoldDB" id="A0A645CCF9"/>
<proteinExistence type="predicted"/>
<organism evidence="1">
    <name type="scientific">bioreactor metagenome</name>
    <dbReference type="NCBI Taxonomy" id="1076179"/>
    <lineage>
        <taxon>unclassified sequences</taxon>
        <taxon>metagenomes</taxon>
        <taxon>ecological metagenomes</taxon>
    </lineage>
</organism>
<sequence>MEEHELRSILKRFADSGWELISLPANAYLCGESCKDELISAVEQANEECGSCGCEYDALYRRFFALKHVL</sequence>
<accession>A0A645CCF9</accession>
<protein>
    <submittedName>
        <fullName evidence="1">Uncharacterized protein</fullName>
    </submittedName>
</protein>
<gene>
    <name evidence="1" type="ORF">SDC9_121591</name>
</gene>
<name>A0A645CCF9_9ZZZZ</name>